<feature type="site" description="Important for activity" evidence="8">
    <location>
        <position position="107"/>
    </location>
</feature>
<feature type="active site" description="Nucleophile" evidence="8">
    <location>
        <position position="52"/>
    </location>
</feature>
<keyword evidence="6 8" id="KW-0627">Porphyrin biosynthesis</keyword>
<comment type="similarity">
    <text evidence="2 8 9">Belongs to the glutamyl-tRNA reductase family.</text>
</comment>
<dbReference type="SUPFAM" id="SSF69742">
    <property type="entry name" value="Glutamyl tRNA-reductase catalytic, N-terminal domain"/>
    <property type="match status" value="1"/>
</dbReference>
<dbReference type="InterPro" id="IPR015896">
    <property type="entry name" value="4pyrrol_synth_GluRdtase_dimer"/>
</dbReference>
<keyword evidence="4 8" id="KW-0521">NADP</keyword>
<dbReference type="InterPro" id="IPR006151">
    <property type="entry name" value="Shikm_DH/Glu-tRNA_Rdtase"/>
</dbReference>
<dbReference type="Gene3D" id="3.40.50.720">
    <property type="entry name" value="NAD(P)-binding Rossmann-like Domain"/>
    <property type="match status" value="1"/>
</dbReference>
<gene>
    <name evidence="8 13" type="primary">hemA</name>
    <name evidence="13" type="ORF">ACG00Y_19045</name>
</gene>
<proteinExistence type="inferred from homology"/>
<evidence type="ECO:0000313" key="13">
    <source>
        <dbReference type="EMBL" id="MFG6432026.1"/>
    </source>
</evidence>
<dbReference type="PROSITE" id="PS00747">
    <property type="entry name" value="GLUTR"/>
    <property type="match status" value="1"/>
</dbReference>
<dbReference type="Pfam" id="PF05201">
    <property type="entry name" value="GlutR_N"/>
    <property type="match status" value="1"/>
</dbReference>
<comment type="pathway">
    <text evidence="1 8 9">Porphyrin-containing compound metabolism; protoporphyrin-IX biosynthesis; 5-aminolevulinate from L-glutamyl-tRNA(Glu): step 1/2.</text>
</comment>
<evidence type="ECO:0000313" key="14">
    <source>
        <dbReference type="Proteomes" id="UP001606210"/>
    </source>
</evidence>
<comment type="domain">
    <text evidence="8">Possesses an unusual extended V-shaped dimeric structure with each monomer consisting of three distinct domains arranged along a curved 'spinal' alpha-helix. The N-terminal catalytic domain specifically recognizes the glutamate moiety of the substrate. The second domain is the NADPH-binding domain, and the third C-terminal domain is responsible for dimerization.</text>
</comment>
<dbReference type="EMBL" id="JBIGHV010000007">
    <property type="protein sequence ID" value="MFG6432026.1"/>
    <property type="molecule type" value="Genomic_DNA"/>
</dbReference>
<dbReference type="Pfam" id="PF00745">
    <property type="entry name" value="GlutR_dimer"/>
    <property type="match status" value="1"/>
</dbReference>
<evidence type="ECO:0000259" key="11">
    <source>
        <dbReference type="Pfam" id="PF01488"/>
    </source>
</evidence>
<dbReference type="RefSeq" id="WP_394481563.1">
    <property type="nucleotide sequence ID" value="NZ_JBIGHV010000007.1"/>
</dbReference>
<dbReference type="InterPro" id="IPR018214">
    <property type="entry name" value="GluRdtase_CS"/>
</dbReference>
<dbReference type="Proteomes" id="UP001606210">
    <property type="component" value="Unassembled WGS sequence"/>
</dbReference>
<dbReference type="PIRSF" id="PIRSF000445">
    <property type="entry name" value="4pyrrol_synth_GluRdtase"/>
    <property type="match status" value="1"/>
</dbReference>
<comment type="miscellaneous">
    <text evidence="8">During catalysis, the active site Cys acts as a nucleophile attacking the alpha-carbonyl group of tRNA-bound glutamate with the formation of a thioester intermediate between enzyme and glutamate, and the concomitant release of tRNA(Glu). The thioester intermediate is finally reduced by direct hydride transfer from NADPH, to form the product GSA.</text>
</comment>
<dbReference type="InterPro" id="IPR036291">
    <property type="entry name" value="NAD(P)-bd_dom_sf"/>
</dbReference>
<protein>
    <recommendedName>
        <fullName evidence="3 8">Glutamyl-tRNA reductase</fullName>
        <shortName evidence="8">GluTR</shortName>
        <ecNumber evidence="3 8">1.2.1.70</ecNumber>
    </recommendedName>
</protein>
<dbReference type="InterPro" id="IPR036343">
    <property type="entry name" value="GluRdtase_N_sf"/>
</dbReference>
<sequence>MSVLALGLNHGSAPLDLRGRFAIPLEALGRSVQGLRSHLARAQPEVAILSTCNRTELYVGLPPSACPRHALELAEPAIEWLAAHGGTSPDSLRSHSYFLQGADAARHAFRVAAGLDSMVLGEPQILGQMKVAVREADSAGALGATLHQMFQRSFAVAKEVRSSTEIGAHAVSMAAAAVRLALQVFEDLGDARVLFVGAGEMIELVATHFAAQKPLQMTVANRSAERGRLLAERLHAQQLPLADLGQHLQDFDIVISCTASSLPLIGLGAVERAMKARKRRPMLMLDLAVPRDIEPEVARLDDVFLYTVDDLARHVQTSGERRQAAVQQAEAIVSAGVSSFAQWLEQRATVPLIQALQRQTEDWRQAELTKARRALARGQDVDAVMETLSAALTRKMLHGALSELHGSAGPAHAQWMNSVEKLFLRPAAVRE</sequence>
<evidence type="ECO:0000256" key="5">
    <source>
        <dbReference type="ARBA" id="ARBA00023002"/>
    </source>
</evidence>
<dbReference type="InterPro" id="IPR015895">
    <property type="entry name" value="4pyrrol_synth_GluRdtase_N"/>
</dbReference>
<dbReference type="HAMAP" id="MF_00087">
    <property type="entry name" value="Glu_tRNA_reductase"/>
    <property type="match status" value="1"/>
</dbReference>
<dbReference type="EC" id="1.2.1.70" evidence="3 8"/>
<dbReference type="Gene3D" id="3.30.460.30">
    <property type="entry name" value="Glutamyl-tRNA reductase, N-terminal domain"/>
    <property type="match status" value="1"/>
</dbReference>
<feature type="domain" description="Glutamyl-tRNA reductase N-terminal" evidence="12">
    <location>
        <begin position="6"/>
        <end position="164"/>
    </location>
</feature>
<accession>A0ABW7F6A4</accession>
<dbReference type="PANTHER" id="PTHR43013:SF1">
    <property type="entry name" value="GLUTAMYL-TRNA REDUCTASE"/>
    <property type="match status" value="1"/>
</dbReference>
<feature type="binding site" evidence="8">
    <location>
        <position position="128"/>
    </location>
    <ligand>
        <name>substrate</name>
    </ligand>
</feature>
<evidence type="ECO:0000256" key="9">
    <source>
        <dbReference type="RuleBase" id="RU000584"/>
    </source>
</evidence>
<evidence type="ECO:0000256" key="2">
    <source>
        <dbReference type="ARBA" id="ARBA00005916"/>
    </source>
</evidence>
<feature type="domain" description="Quinate/shikimate 5-dehydrogenase/glutamyl-tRNA reductase" evidence="11">
    <location>
        <begin position="180"/>
        <end position="312"/>
    </location>
</feature>
<dbReference type="PANTHER" id="PTHR43013">
    <property type="entry name" value="GLUTAMYL-TRNA REDUCTASE"/>
    <property type="match status" value="1"/>
</dbReference>
<dbReference type="GO" id="GO:0008883">
    <property type="term" value="F:glutamyl-tRNA reductase activity"/>
    <property type="evidence" value="ECO:0007669"/>
    <property type="project" value="UniProtKB-EC"/>
</dbReference>
<evidence type="ECO:0000256" key="8">
    <source>
        <dbReference type="HAMAP-Rule" id="MF_00087"/>
    </source>
</evidence>
<dbReference type="InterPro" id="IPR000343">
    <property type="entry name" value="4pyrrol_synth_GluRdtase"/>
</dbReference>
<keyword evidence="5 8" id="KW-0560">Oxidoreductase</keyword>
<evidence type="ECO:0000256" key="6">
    <source>
        <dbReference type="ARBA" id="ARBA00023244"/>
    </source>
</evidence>
<dbReference type="Pfam" id="PF01488">
    <property type="entry name" value="Shikimate_DH"/>
    <property type="match status" value="1"/>
</dbReference>
<feature type="binding site" evidence="8">
    <location>
        <begin position="51"/>
        <end position="54"/>
    </location>
    <ligand>
        <name>substrate</name>
    </ligand>
</feature>
<dbReference type="CDD" id="cd05213">
    <property type="entry name" value="NAD_bind_Glutamyl_tRNA_reduct"/>
    <property type="match status" value="1"/>
</dbReference>
<feature type="binding site" evidence="8">
    <location>
        <position position="117"/>
    </location>
    <ligand>
        <name>substrate</name>
    </ligand>
</feature>
<comment type="caution">
    <text evidence="13">The sequence shown here is derived from an EMBL/GenBank/DDBJ whole genome shotgun (WGS) entry which is preliminary data.</text>
</comment>
<feature type="binding site" evidence="8">
    <location>
        <begin position="122"/>
        <end position="124"/>
    </location>
    <ligand>
        <name>substrate</name>
    </ligand>
</feature>
<comment type="function">
    <text evidence="8">Catalyzes the NADPH-dependent reduction of glutamyl-tRNA(Glu) to glutamate 1-semialdehyde (GSA).</text>
</comment>
<feature type="binding site" evidence="8">
    <location>
        <begin position="197"/>
        <end position="202"/>
    </location>
    <ligand>
        <name>NADP(+)</name>
        <dbReference type="ChEBI" id="CHEBI:58349"/>
    </ligand>
</feature>
<name>A0ABW7F6A4_9BURK</name>
<comment type="catalytic activity">
    <reaction evidence="7 8 9">
        <text>(S)-4-amino-5-oxopentanoate + tRNA(Glu) + NADP(+) = L-glutamyl-tRNA(Glu) + NADPH + H(+)</text>
        <dbReference type="Rhea" id="RHEA:12344"/>
        <dbReference type="Rhea" id="RHEA-COMP:9663"/>
        <dbReference type="Rhea" id="RHEA-COMP:9680"/>
        <dbReference type="ChEBI" id="CHEBI:15378"/>
        <dbReference type="ChEBI" id="CHEBI:57501"/>
        <dbReference type="ChEBI" id="CHEBI:57783"/>
        <dbReference type="ChEBI" id="CHEBI:58349"/>
        <dbReference type="ChEBI" id="CHEBI:78442"/>
        <dbReference type="ChEBI" id="CHEBI:78520"/>
        <dbReference type="EC" id="1.2.1.70"/>
    </reaction>
</comment>
<evidence type="ECO:0000256" key="3">
    <source>
        <dbReference type="ARBA" id="ARBA00012970"/>
    </source>
</evidence>
<comment type="subunit">
    <text evidence="8">Homodimer.</text>
</comment>
<feature type="domain" description="Tetrapyrrole biosynthesis glutamyl-tRNA reductase dimerisation" evidence="10">
    <location>
        <begin position="328"/>
        <end position="423"/>
    </location>
</feature>
<dbReference type="NCBIfam" id="TIGR01035">
    <property type="entry name" value="hemA"/>
    <property type="match status" value="1"/>
</dbReference>
<evidence type="ECO:0000259" key="10">
    <source>
        <dbReference type="Pfam" id="PF00745"/>
    </source>
</evidence>
<keyword evidence="14" id="KW-1185">Reference proteome</keyword>
<evidence type="ECO:0000256" key="4">
    <source>
        <dbReference type="ARBA" id="ARBA00022857"/>
    </source>
</evidence>
<dbReference type="SUPFAM" id="SSF69075">
    <property type="entry name" value="Glutamyl tRNA-reductase dimerization domain"/>
    <property type="match status" value="1"/>
</dbReference>
<organism evidence="13 14">
    <name type="scientific">Pelomonas parva</name>
    <dbReference type="NCBI Taxonomy" id="3299032"/>
    <lineage>
        <taxon>Bacteria</taxon>
        <taxon>Pseudomonadati</taxon>
        <taxon>Pseudomonadota</taxon>
        <taxon>Betaproteobacteria</taxon>
        <taxon>Burkholderiales</taxon>
        <taxon>Sphaerotilaceae</taxon>
        <taxon>Roseateles</taxon>
    </lineage>
</organism>
<dbReference type="InterPro" id="IPR036453">
    <property type="entry name" value="GluRdtase_dimer_dom_sf"/>
</dbReference>
<evidence type="ECO:0000256" key="1">
    <source>
        <dbReference type="ARBA" id="ARBA00005059"/>
    </source>
</evidence>
<evidence type="ECO:0000259" key="12">
    <source>
        <dbReference type="Pfam" id="PF05201"/>
    </source>
</evidence>
<evidence type="ECO:0000256" key="7">
    <source>
        <dbReference type="ARBA" id="ARBA00047464"/>
    </source>
</evidence>
<reference evidence="13 14" key="1">
    <citation type="submission" date="2024-08" db="EMBL/GenBank/DDBJ databases">
        <authorList>
            <person name="Lu H."/>
        </authorList>
    </citation>
    <scope>NUCLEOTIDE SEQUENCE [LARGE SCALE GENOMIC DNA]</scope>
    <source>
        <strain evidence="13 14">LYH14W</strain>
    </source>
</reference>
<dbReference type="SUPFAM" id="SSF51735">
    <property type="entry name" value="NAD(P)-binding Rossmann-fold domains"/>
    <property type="match status" value="1"/>
</dbReference>